<evidence type="ECO:0000313" key="5">
    <source>
        <dbReference type="Proteomes" id="UP001059041"/>
    </source>
</evidence>
<feature type="domain" description="C2H2-type" evidence="3">
    <location>
        <begin position="66"/>
        <end position="93"/>
    </location>
</feature>
<dbReference type="AlphaFoldDB" id="A0A9W7TA16"/>
<keyword evidence="1" id="KW-0863">Zinc-finger</keyword>
<reference evidence="4" key="1">
    <citation type="submission" date="2021-02" db="EMBL/GenBank/DDBJ databases">
        <title>Comparative genomics reveals that relaxation of natural selection precedes convergent phenotypic evolution of cavefish.</title>
        <authorList>
            <person name="Peng Z."/>
        </authorList>
    </citation>
    <scope>NUCLEOTIDE SEQUENCE</scope>
    <source>
        <tissue evidence="4">Muscle</tissue>
    </source>
</reference>
<keyword evidence="1" id="KW-0862">Zinc</keyword>
<dbReference type="PROSITE" id="PS00028">
    <property type="entry name" value="ZINC_FINGER_C2H2_1"/>
    <property type="match status" value="1"/>
</dbReference>
<accession>A0A9W7TA16</accession>
<evidence type="ECO:0000313" key="4">
    <source>
        <dbReference type="EMBL" id="KAI7793400.1"/>
    </source>
</evidence>
<keyword evidence="1" id="KW-0479">Metal-binding</keyword>
<dbReference type="PROSITE" id="PS50157">
    <property type="entry name" value="ZINC_FINGER_C2H2_2"/>
    <property type="match status" value="1"/>
</dbReference>
<dbReference type="OrthoDB" id="6159302at2759"/>
<evidence type="ECO:0000259" key="3">
    <source>
        <dbReference type="PROSITE" id="PS50157"/>
    </source>
</evidence>
<dbReference type="InterPro" id="IPR013087">
    <property type="entry name" value="Znf_C2H2_type"/>
</dbReference>
<evidence type="ECO:0000256" key="2">
    <source>
        <dbReference type="SAM" id="MobiDB-lite"/>
    </source>
</evidence>
<feature type="compositionally biased region" description="Polar residues" evidence="2">
    <location>
        <begin position="191"/>
        <end position="208"/>
    </location>
</feature>
<dbReference type="PANTHER" id="PTHR17609">
    <property type="entry name" value="HMG DOMAIN-CONTAINING PROTEIN 3"/>
    <property type="match status" value="1"/>
</dbReference>
<gene>
    <name evidence="4" type="ORF">IRJ41_016145</name>
</gene>
<comment type="caution">
    <text evidence="4">The sequence shown here is derived from an EMBL/GenBank/DDBJ whole genome shotgun (WGS) entry which is preliminary data.</text>
</comment>
<name>A0A9W7TA16_TRIRA</name>
<dbReference type="EMBL" id="JAFHDT010000022">
    <property type="protein sequence ID" value="KAI7793400.1"/>
    <property type="molecule type" value="Genomic_DNA"/>
</dbReference>
<feature type="compositionally biased region" description="Polar residues" evidence="2">
    <location>
        <begin position="147"/>
        <end position="184"/>
    </location>
</feature>
<feature type="compositionally biased region" description="Polar residues" evidence="2">
    <location>
        <begin position="90"/>
        <end position="109"/>
    </location>
</feature>
<dbReference type="GO" id="GO:0008270">
    <property type="term" value="F:zinc ion binding"/>
    <property type="evidence" value="ECO:0007669"/>
    <property type="project" value="UniProtKB-KW"/>
</dbReference>
<dbReference type="InterPro" id="IPR039598">
    <property type="entry name" value="HMGXB3"/>
</dbReference>
<evidence type="ECO:0000256" key="1">
    <source>
        <dbReference type="PROSITE-ProRule" id="PRU00042"/>
    </source>
</evidence>
<keyword evidence="5" id="KW-1185">Reference proteome</keyword>
<dbReference type="Proteomes" id="UP001059041">
    <property type="component" value="Linkage Group LG22"/>
</dbReference>
<proteinExistence type="predicted"/>
<feature type="region of interest" description="Disordered" evidence="2">
    <location>
        <begin position="90"/>
        <end position="115"/>
    </location>
</feature>
<feature type="region of interest" description="Disordered" evidence="2">
    <location>
        <begin position="129"/>
        <end position="219"/>
    </location>
</feature>
<protein>
    <recommendedName>
        <fullName evidence="3">C2H2-type domain-containing protein</fullName>
    </recommendedName>
</protein>
<organism evidence="4 5">
    <name type="scientific">Triplophysa rosa</name>
    <name type="common">Cave loach</name>
    <dbReference type="NCBI Taxonomy" id="992332"/>
    <lineage>
        <taxon>Eukaryota</taxon>
        <taxon>Metazoa</taxon>
        <taxon>Chordata</taxon>
        <taxon>Craniata</taxon>
        <taxon>Vertebrata</taxon>
        <taxon>Euteleostomi</taxon>
        <taxon>Actinopterygii</taxon>
        <taxon>Neopterygii</taxon>
        <taxon>Teleostei</taxon>
        <taxon>Ostariophysi</taxon>
        <taxon>Cypriniformes</taxon>
        <taxon>Nemacheilidae</taxon>
        <taxon>Triplophysa</taxon>
    </lineage>
</organism>
<dbReference type="SMART" id="SM00355">
    <property type="entry name" value="ZnF_C2H2"/>
    <property type="match status" value="3"/>
</dbReference>
<sequence length="458" mass="51219">MHTTVLTKGKCENLLKEPTSKCPFCKYTSMPPMVHYHIKNHLQLAVTHLDFTIVKCNLNCRPKSHFHCCYCSKTVIRRAQLLMHIANHSIKSSPNQPETPFTLQPQMPTALQPKTPDALQPQTLVILQPGTPASLQPGTPAALQPRTPASLQPRTPASLQPRTPASLQPRTPASLQSRTPTIQQPEKPAAQLSQLPDTLQPESDTVPQPQSPALLPKHSAKRTVTCSQCNLTLLAKNLRVHIARRHTDIEKHFQSQCIDCNIGIFAVQKAFHSQATPIHVIKNTWDRNQRSECELEECNLSSQFAPNSGILPSECCHVKSLSLCPEVDHPNVTVTENSLSQLVQQKCFGEARKAQLLLLQQQANTAFTPLSVHVTVGGLSSKYFISVFEPEKSYYSRMGRVMVAFEKNKNSWYCPCAKPRQSCIHKDTAKWHLFQMLPELFKNILSSEEVFNTGACHD</sequence>
<dbReference type="PANTHER" id="PTHR17609:SF3">
    <property type="entry name" value="SAP DOMAIN-CONTAINING PROTEIN"/>
    <property type="match status" value="1"/>
</dbReference>